<dbReference type="AlphaFoldDB" id="A0A175RFD1"/>
<name>A0A175RFD1_9HYPH</name>
<keyword evidence="3" id="KW-1185">Reference proteome</keyword>
<accession>A0A175RFD1</accession>
<feature type="domain" description="Co-chaperone DjlA N-terminal" evidence="1">
    <location>
        <begin position="11"/>
        <end position="81"/>
    </location>
</feature>
<dbReference type="EMBL" id="LDQA01000091">
    <property type="protein sequence ID" value="KTR02071.1"/>
    <property type="molecule type" value="Genomic_DNA"/>
</dbReference>
<dbReference type="Pfam" id="PF05099">
    <property type="entry name" value="TerB"/>
    <property type="match status" value="1"/>
</dbReference>
<dbReference type="InterPro" id="IPR029024">
    <property type="entry name" value="TerB-like"/>
</dbReference>
<dbReference type="RefSeq" id="WP_193753514.1">
    <property type="nucleotide sequence ID" value="NZ_LDQA01000091.1"/>
</dbReference>
<evidence type="ECO:0000313" key="3">
    <source>
        <dbReference type="Proteomes" id="UP000078529"/>
    </source>
</evidence>
<feature type="non-terminal residue" evidence="2">
    <location>
        <position position="1"/>
    </location>
</feature>
<dbReference type="InterPro" id="IPR007791">
    <property type="entry name" value="DjlA_N"/>
</dbReference>
<dbReference type="Gene3D" id="1.10.3680.10">
    <property type="entry name" value="TerB-like"/>
    <property type="match status" value="1"/>
</dbReference>
<dbReference type="SUPFAM" id="SSF158682">
    <property type="entry name" value="TerB-like"/>
    <property type="match status" value="1"/>
</dbReference>
<dbReference type="Proteomes" id="UP000078529">
    <property type="component" value="Unassembled WGS sequence"/>
</dbReference>
<comment type="caution">
    <text evidence="2">The sequence shown here is derived from an EMBL/GenBank/DDBJ whole genome shotgun (WGS) entry which is preliminary data.</text>
</comment>
<proteinExistence type="predicted"/>
<gene>
    <name evidence="2" type="ORF">NS365_22590</name>
</gene>
<reference evidence="2 3" key="1">
    <citation type="journal article" date="2016" name="Front. Microbiol.">
        <title>Genomic Resource of Rice Seed Associated Bacteria.</title>
        <authorList>
            <person name="Midha S."/>
            <person name="Bansal K."/>
            <person name="Sharma S."/>
            <person name="Kumar N."/>
            <person name="Patil P.P."/>
            <person name="Chaudhry V."/>
            <person name="Patil P.B."/>
        </authorList>
    </citation>
    <scope>NUCLEOTIDE SEQUENCE [LARGE SCALE GENOMIC DNA]</scope>
    <source>
        <strain evidence="2 3">NS365</strain>
    </source>
</reference>
<sequence>AFAQRDIETTIDAMMSRAEGGRSGRLGLYREIEQIAADRDIAEIVYLAALDVAESDGSIGEKEKAVLTKICTTLGLNPANYDI</sequence>
<organism evidence="2 3">
    <name type="scientific">Aureimonas ureilytica</name>
    <dbReference type="NCBI Taxonomy" id="401562"/>
    <lineage>
        <taxon>Bacteria</taxon>
        <taxon>Pseudomonadati</taxon>
        <taxon>Pseudomonadota</taxon>
        <taxon>Alphaproteobacteria</taxon>
        <taxon>Hyphomicrobiales</taxon>
        <taxon>Aurantimonadaceae</taxon>
        <taxon>Aureimonas</taxon>
    </lineage>
</organism>
<evidence type="ECO:0000259" key="1">
    <source>
        <dbReference type="Pfam" id="PF05099"/>
    </source>
</evidence>
<dbReference type="PATRIC" id="fig|401562.4.peg.4971"/>
<evidence type="ECO:0000313" key="2">
    <source>
        <dbReference type="EMBL" id="KTR02071.1"/>
    </source>
</evidence>
<protein>
    <submittedName>
        <fullName evidence="2">TerB</fullName>
    </submittedName>
</protein>